<evidence type="ECO:0000256" key="4">
    <source>
        <dbReference type="ARBA" id="ARBA00022692"/>
    </source>
</evidence>
<feature type="domain" description="ABC transmembrane type-1" evidence="13">
    <location>
        <begin position="36"/>
        <end position="317"/>
    </location>
</feature>
<feature type="transmembrane region" description="Helical" evidence="11">
    <location>
        <begin position="34"/>
        <end position="60"/>
    </location>
</feature>
<dbReference type="GO" id="GO:0034040">
    <property type="term" value="F:ATPase-coupled lipid transmembrane transporter activity"/>
    <property type="evidence" value="ECO:0007669"/>
    <property type="project" value="InterPro"/>
</dbReference>
<keyword evidence="4 11" id="KW-0812">Transmembrane</keyword>
<dbReference type="InterPro" id="IPR003439">
    <property type="entry name" value="ABC_transporter-like_ATP-bd"/>
</dbReference>
<keyword evidence="8 11" id="KW-1133">Transmembrane helix</keyword>
<dbReference type="InterPro" id="IPR039421">
    <property type="entry name" value="Type_1_exporter"/>
</dbReference>
<dbReference type="Pfam" id="PF00664">
    <property type="entry name" value="ABC_membrane"/>
    <property type="match status" value="1"/>
</dbReference>
<evidence type="ECO:0000256" key="8">
    <source>
        <dbReference type="ARBA" id="ARBA00022989"/>
    </source>
</evidence>
<dbReference type="PANTHER" id="PTHR43394">
    <property type="entry name" value="ATP-DEPENDENT PERMEASE MDL1, MITOCHONDRIAL"/>
    <property type="match status" value="1"/>
</dbReference>
<dbReference type="InterPro" id="IPR011917">
    <property type="entry name" value="ABC_transpr_lipidA"/>
</dbReference>
<dbReference type="eggNOG" id="COG1132">
    <property type="taxonomic scope" value="Bacteria"/>
</dbReference>
<dbReference type="FunFam" id="3.40.50.300:FF:000221">
    <property type="entry name" value="Multidrug ABC transporter ATP-binding protein"/>
    <property type="match status" value="1"/>
</dbReference>
<evidence type="ECO:0000256" key="2">
    <source>
        <dbReference type="ARBA" id="ARBA00022448"/>
    </source>
</evidence>
<evidence type="ECO:0000259" key="12">
    <source>
        <dbReference type="PROSITE" id="PS50893"/>
    </source>
</evidence>
<dbReference type="Pfam" id="PF00005">
    <property type="entry name" value="ABC_tran"/>
    <property type="match status" value="1"/>
</dbReference>
<feature type="transmembrane region" description="Helical" evidence="11">
    <location>
        <begin position="166"/>
        <end position="189"/>
    </location>
</feature>
<keyword evidence="3" id="KW-1003">Cell membrane</keyword>
<evidence type="ECO:0000256" key="7">
    <source>
        <dbReference type="ARBA" id="ARBA00022967"/>
    </source>
</evidence>
<dbReference type="InterPro" id="IPR017871">
    <property type="entry name" value="ABC_transporter-like_CS"/>
</dbReference>
<dbReference type="Gene3D" id="1.20.1560.10">
    <property type="entry name" value="ABC transporter type 1, transmembrane domain"/>
    <property type="match status" value="1"/>
</dbReference>
<protein>
    <submittedName>
        <fullName evidence="14">Lipid transporter ATP-binding/permease</fullName>
    </submittedName>
</protein>
<evidence type="ECO:0000256" key="9">
    <source>
        <dbReference type="ARBA" id="ARBA00023055"/>
    </source>
</evidence>
<dbReference type="GO" id="GO:0015421">
    <property type="term" value="F:ABC-type oligopeptide transporter activity"/>
    <property type="evidence" value="ECO:0007669"/>
    <property type="project" value="TreeGrafter"/>
</dbReference>
<dbReference type="GO" id="GO:0005524">
    <property type="term" value="F:ATP binding"/>
    <property type="evidence" value="ECO:0007669"/>
    <property type="project" value="UniProtKB-KW"/>
</dbReference>
<evidence type="ECO:0000313" key="14">
    <source>
        <dbReference type="EMBL" id="EYC51500.1"/>
    </source>
</evidence>
<dbReference type="SUPFAM" id="SSF90123">
    <property type="entry name" value="ABC transporter transmembrane region"/>
    <property type="match status" value="1"/>
</dbReference>
<reference evidence="14 15" key="1">
    <citation type="submission" date="2014-02" db="EMBL/GenBank/DDBJ databases">
        <title>Draft Genome of Hylemonella gracilis isolated from the Niagara River.</title>
        <authorList>
            <person name="Pawlowski D.R."/>
            <person name="Koudelka G.B."/>
        </authorList>
    </citation>
    <scope>NUCLEOTIDE SEQUENCE [LARGE SCALE GENOMIC DNA]</scope>
    <source>
        <strain evidence="14 15">Niagara R</strain>
    </source>
</reference>
<dbReference type="InterPro" id="IPR027417">
    <property type="entry name" value="P-loop_NTPase"/>
</dbReference>
<dbReference type="AlphaFoldDB" id="A0A016XHY3"/>
<evidence type="ECO:0000313" key="15">
    <source>
        <dbReference type="Proteomes" id="UP000023268"/>
    </source>
</evidence>
<dbReference type="Proteomes" id="UP000023268">
    <property type="component" value="Unassembled WGS sequence"/>
</dbReference>
<dbReference type="PROSITE" id="PS00211">
    <property type="entry name" value="ABC_TRANSPORTER_1"/>
    <property type="match status" value="1"/>
</dbReference>
<dbReference type="SMART" id="SM00382">
    <property type="entry name" value="AAA"/>
    <property type="match status" value="1"/>
</dbReference>
<dbReference type="InterPro" id="IPR003593">
    <property type="entry name" value="AAA+_ATPase"/>
</dbReference>
<dbReference type="GO" id="GO:0005886">
    <property type="term" value="C:plasma membrane"/>
    <property type="evidence" value="ECO:0007669"/>
    <property type="project" value="UniProtKB-SubCell"/>
</dbReference>
<dbReference type="PANTHER" id="PTHR43394:SF1">
    <property type="entry name" value="ATP-BINDING CASSETTE SUB-FAMILY B MEMBER 10, MITOCHONDRIAL"/>
    <property type="match status" value="1"/>
</dbReference>
<evidence type="ECO:0000256" key="3">
    <source>
        <dbReference type="ARBA" id="ARBA00022475"/>
    </source>
</evidence>
<evidence type="ECO:0000256" key="6">
    <source>
        <dbReference type="ARBA" id="ARBA00022840"/>
    </source>
</evidence>
<dbReference type="PROSITE" id="PS50929">
    <property type="entry name" value="ABC_TM1F"/>
    <property type="match status" value="1"/>
</dbReference>
<dbReference type="EMBL" id="JEMG01000001">
    <property type="protein sequence ID" value="EYC51500.1"/>
    <property type="molecule type" value="Genomic_DNA"/>
</dbReference>
<dbReference type="InterPro" id="IPR036640">
    <property type="entry name" value="ABC1_TM_sf"/>
</dbReference>
<keyword evidence="10 11" id="KW-0472">Membrane</keyword>
<keyword evidence="6 14" id="KW-0067">ATP-binding</keyword>
<dbReference type="InterPro" id="IPR011527">
    <property type="entry name" value="ABC1_TM_dom"/>
</dbReference>
<feature type="transmembrane region" description="Helical" evidence="11">
    <location>
        <begin position="72"/>
        <end position="92"/>
    </location>
</feature>
<accession>A0A016XHY3</accession>
<keyword evidence="2" id="KW-0813">Transport</keyword>
<keyword evidence="9" id="KW-0445">Lipid transport</keyword>
<keyword evidence="7" id="KW-1278">Translocase</keyword>
<dbReference type="OrthoDB" id="8554730at2"/>
<dbReference type="STRING" id="1458275.AZ34_10725"/>
<sequence>MNDASPVPSAPQASPGLFSRLRRVLPYFSHDKGAWAVLILCTLLVAACEPVLPALMKVLLDHGFATDAFNPWLVPLALILLFGLRGLAGYIADLTLVKITSNGVFHLRSDLFKHMLDARLTLFSDRSGSALTNTIVYEITSGTRQLIPTLMSASRDVLTLVALLSYLFYVNWQLTLIVGLLFPAIAWVVRTVSRRLYKLTRASLGATEELAYVVEENVLAHRDVRLHGAQASQRQRFEKLGRALLRLQFKSRVASSAMTPLTQMLAAIALSLVISIALMQSARGEATIGSFVSFITAMLMLLTPMKHLSGVANSLTNGLAALERAIRLVDDTPLESGGDYRPPSPEHRARGEIRFEQVSLTYADAQRPAIDGLDLAIAPGETVALVGASGSGKTSLVNLLPRFIEAQQGRILLDGIPLPNWNLQALRAQYAFVSQHVVLINDSIAANVALGEAKPDEERVHQSLQAANLGSFIANLPEGIQTVVGHNATQLSGGQRQRLAIARAIYKNAPILILDEATSALDTESERAVQEALERLMRNRTTLVIAHRLSTVQHADRIIVMEAGRIVEMGKHADLIERNGQYARLYKLGLHETP</sequence>
<evidence type="ECO:0000256" key="10">
    <source>
        <dbReference type="ARBA" id="ARBA00023136"/>
    </source>
</evidence>
<keyword evidence="5" id="KW-0547">Nucleotide-binding</keyword>
<dbReference type="SUPFAM" id="SSF52540">
    <property type="entry name" value="P-loop containing nucleoside triphosphate hydrolases"/>
    <property type="match status" value="1"/>
</dbReference>
<evidence type="ECO:0000256" key="5">
    <source>
        <dbReference type="ARBA" id="ARBA00022741"/>
    </source>
</evidence>
<name>A0A016XHY3_9BURK</name>
<dbReference type="CDD" id="cd18552">
    <property type="entry name" value="ABC_6TM_MsbA_like"/>
    <property type="match status" value="1"/>
</dbReference>
<evidence type="ECO:0000256" key="1">
    <source>
        <dbReference type="ARBA" id="ARBA00004651"/>
    </source>
</evidence>
<organism evidence="14 15">
    <name type="scientific">Hylemonella gracilis str. Niagara R</name>
    <dbReference type="NCBI Taxonomy" id="1458275"/>
    <lineage>
        <taxon>Bacteria</taxon>
        <taxon>Pseudomonadati</taxon>
        <taxon>Pseudomonadota</taxon>
        <taxon>Betaproteobacteria</taxon>
        <taxon>Burkholderiales</taxon>
        <taxon>Comamonadaceae</taxon>
        <taxon>Hylemonella</taxon>
    </lineage>
</organism>
<gene>
    <name evidence="14" type="ORF">AZ34_10725</name>
</gene>
<dbReference type="RefSeq" id="WP_035607854.1">
    <property type="nucleotide sequence ID" value="NZ_JEMG01000001.1"/>
</dbReference>
<feature type="domain" description="ABC transporter" evidence="12">
    <location>
        <begin position="353"/>
        <end position="588"/>
    </location>
</feature>
<dbReference type="Gene3D" id="3.40.50.300">
    <property type="entry name" value="P-loop containing nucleotide triphosphate hydrolases"/>
    <property type="match status" value="1"/>
</dbReference>
<evidence type="ECO:0000259" key="13">
    <source>
        <dbReference type="PROSITE" id="PS50929"/>
    </source>
</evidence>
<evidence type="ECO:0000256" key="11">
    <source>
        <dbReference type="SAM" id="Phobius"/>
    </source>
</evidence>
<proteinExistence type="predicted"/>
<feature type="transmembrane region" description="Helical" evidence="11">
    <location>
        <begin position="286"/>
        <end position="303"/>
    </location>
</feature>
<dbReference type="PROSITE" id="PS50893">
    <property type="entry name" value="ABC_TRANSPORTER_2"/>
    <property type="match status" value="1"/>
</dbReference>
<comment type="subcellular location">
    <subcellularLocation>
        <location evidence="1">Cell membrane</location>
        <topology evidence="1">Multi-pass membrane protein</topology>
    </subcellularLocation>
</comment>
<dbReference type="GO" id="GO:0016887">
    <property type="term" value="F:ATP hydrolysis activity"/>
    <property type="evidence" value="ECO:0007669"/>
    <property type="project" value="InterPro"/>
</dbReference>
<dbReference type="NCBIfam" id="TIGR02203">
    <property type="entry name" value="MsbA_lipidA"/>
    <property type="match status" value="1"/>
</dbReference>
<feature type="transmembrane region" description="Helical" evidence="11">
    <location>
        <begin position="261"/>
        <end position="280"/>
    </location>
</feature>
<comment type="caution">
    <text evidence="14">The sequence shown here is derived from an EMBL/GenBank/DDBJ whole genome shotgun (WGS) entry which is preliminary data.</text>
</comment>